<accession>A0ABW0YSN2</accession>
<gene>
    <name evidence="7 8" type="primary">ispD</name>
    <name evidence="8" type="ORF">ACFPU1_13420</name>
</gene>
<keyword evidence="5 7" id="KW-0548">Nucleotidyltransferase</keyword>
<dbReference type="PROSITE" id="PS01295">
    <property type="entry name" value="ISPD"/>
    <property type="match status" value="1"/>
</dbReference>
<reference evidence="9" key="1">
    <citation type="journal article" date="2019" name="Int. J. Syst. Evol. Microbiol.">
        <title>The Global Catalogue of Microorganisms (GCM) 10K type strain sequencing project: providing services to taxonomists for standard genome sequencing and annotation.</title>
        <authorList>
            <consortium name="The Broad Institute Genomics Platform"/>
            <consortium name="The Broad Institute Genome Sequencing Center for Infectious Disease"/>
            <person name="Wu L."/>
            <person name="Ma J."/>
        </authorList>
    </citation>
    <scope>NUCLEOTIDE SEQUENCE [LARGE SCALE GENOMIC DNA]</scope>
    <source>
        <strain evidence="9">CECT 7184</strain>
    </source>
</reference>
<comment type="function">
    <text evidence="7">Catalyzes the formation of 4-diphosphocytidyl-2-C-methyl-D-erythritol from CTP and 2-C-methyl-D-erythritol 4-phosphate (MEP).</text>
</comment>
<evidence type="ECO:0000256" key="3">
    <source>
        <dbReference type="ARBA" id="ARBA00009789"/>
    </source>
</evidence>
<comment type="catalytic activity">
    <reaction evidence="1 7">
        <text>2-C-methyl-D-erythritol 4-phosphate + CTP + H(+) = 4-CDP-2-C-methyl-D-erythritol + diphosphate</text>
        <dbReference type="Rhea" id="RHEA:13429"/>
        <dbReference type="ChEBI" id="CHEBI:15378"/>
        <dbReference type="ChEBI" id="CHEBI:33019"/>
        <dbReference type="ChEBI" id="CHEBI:37563"/>
        <dbReference type="ChEBI" id="CHEBI:57823"/>
        <dbReference type="ChEBI" id="CHEBI:58262"/>
        <dbReference type="EC" id="2.7.7.60"/>
    </reaction>
</comment>
<dbReference type="InterPro" id="IPR034683">
    <property type="entry name" value="IspD/TarI"/>
</dbReference>
<comment type="pathway">
    <text evidence="2 7">Isoprenoid biosynthesis; isopentenyl diphosphate biosynthesis via DXP pathway; isopentenyl diphosphate from 1-deoxy-D-xylulose 5-phosphate: step 2/6.</text>
</comment>
<dbReference type="InterPro" id="IPR018294">
    <property type="entry name" value="ISPD_synthase_CS"/>
</dbReference>
<dbReference type="Pfam" id="PF01128">
    <property type="entry name" value="IspD"/>
    <property type="match status" value="1"/>
</dbReference>
<name>A0ABW0YSN2_9BACI</name>
<evidence type="ECO:0000313" key="9">
    <source>
        <dbReference type="Proteomes" id="UP001596142"/>
    </source>
</evidence>
<feature type="site" description="Positions MEP for the nucleophilic attack" evidence="7">
    <location>
        <position position="153"/>
    </location>
</feature>
<keyword evidence="4 7" id="KW-0808">Transferase</keyword>
<dbReference type="HAMAP" id="MF_00108">
    <property type="entry name" value="IspD"/>
    <property type="match status" value="1"/>
</dbReference>
<evidence type="ECO:0000256" key="1">
    <source>
        <dbReference type="ARBA" id="ARBA00001282"/>
    </source>
</evidence>
<feature type="site" description="Transition state stabilizer" evidence="7">
    <location>
        <position position="15"/>
    </location>
</feature>
<evidence type="ECO:0000256" key="6">
    <source>
        <dbReference type="ARBA" id="ARBA00023229"/>
    </source>
</evidence>
<evidence type="ECO:0000256" key="7">
    <source>
        <dbReference type="HAMAP-Rule" id="MF_00108"/>
    </source>
</evidence>
<dbReference type="PANTHER" id="PTHR32125">
    <property type="entry name" value="2-C-METHYL-D-ERYTHRITOL 4-PHOSPHATE CYTIDYLYLTRANSFERASE, CHLOROPLASTIC"/>
    <property type="match status" value="1"/>
</dbReference>
<feature type="site" description="Transition state stabilizer" evidence="7">
    <location>
        <position position="22"/>
    </location>
</feature>
<comment type="similarity">
    <text evidence="3 7">Belongs to the IspD/TarI cytidylyltransferase family. IspD subfamily.</text>
</comment>
<dbReference type="GO" id="GO:0050518">
    <property type="term" value="F:2-C-methyl-D-erythritol 4-phosphate cytidylyltransferase activity"/>
    <property type="evidence" value="ECO:0007669"/>
    <property type="project" value="UniProtKB-EC"/>
</dbReference>
<evidence type="ECO:0000313" key="8">
    <source>
        <dbReference type="EMBL" id="MFC5713767.1"/>
    </source>
</evidence>
<organism evidence="8 9">
    <name type="scientific">Thalassorhabdus alkalitolerans</name>
    <dbReference type="NCBI Taxonomy" id="2282697"/>
    <lineage>
        <taxon>Bacteria</taxon>
        <taxon>Bacillati</taxon>
        <taxon>Bacillota</taxon>
        <taxon>Bacilli</taxon>
        <taxon>Bacillales</taxon>
        <taxon>Bacillaceae</taxon>
        <taxon>Thalassorhabdus</taxon>
    </lineage>
</organism>
<dbReference type="InterPro" id="IPR029044">
    <property type="entry name" value="Nucleotide-diphossugar_trans"/>
</dbReference>
<dbReference type="EMBL" id="JBHSOZ010000007">
    <property type="protein sequence ID" value="MFC5713767.1"/>
    <property type="molecule type" value="Genomic_DNA"/>
</dbReference>
<dbReference type="Gene3D" id="3.90.550.10">
    <property type="entry name" value="Spore Coat Polysaccharide Biosynthesis Protein SpsA, Chain A"/>
    <property type="match status" value="1"/>
</dbReference>
<dbReference type="Proteomes" id="UP001596142">
    <property type="component" value="Unassembled WGS sequence"/>
</dbReference>
<dbReference type="CDD" id="cd02516">
    <property type="entry name" value="CDP-ME_synthetase"/>
    <property type="match status" value="1"/>
</dbReference>
<keyword evidence="6 7" id="KW-0414">Isoprene biosynthesis</keyword>
<evidence type="ECO:0000256" key="4">
    <source>
        <dbReference type="ARBA" id="ARBA00022679"/>
    </source>
</evidence>
<evidence type="ECO:0000256" key="2">
    <source>
        <dbReference type="ARBA" id="ARBA00004787"/>
    </source>
</evidence>
<dbReference type="SUPFAM" id="SSF53448">
    <property type="entry name" value="Nucleotide-diphospho-sugar transferases"/>
    <property type="match status" value="1"/>
</dbReference>
<proteinExistence type="inferred from homology"/>
<keyword evidence="9" id="KW-1185">Reference proteome</keyword>
<protein>
    <recommendedName>
        <fullName evidence="7">2-C-methyl-D-erythritol 4-phosphate cytidylyltransferase</fullName>
        <ecNumber evidence="7">2.7.7.60</ecNumber>
    </recommendedName>
    <alternativeName>
        <fullName evidence="7">4-diphosphocytidyl-2C-methyl-D-erythritol synthase</fullName>
    </alternativeName>
    <alternativeName>
        <fullName evidence="7">MEP cytidylyltransferase</fullName>
        <shortName evidence="7">MCT</shortName>
    </alternativeName>
</protein>
<dbReference type="PANTHER" id="PTHR32125:SF4">
    <property type="entry name" value="2-C-METHYL-D-ERYTHRITOL 4-PHOSPHATE CYTIDYLYLTRANSFERASE, CHLOROPLASTIC"/>
    <property type="match status" value="1"/>
</dbReference>
<dbReference type="EC" id="2.7.7.60" evidence="7"/>
<evidence type="ECO:0000256" key="5">
    <source>
        <dbReference type="ARBA" id="ARBA00022695"/>
    </source>
</evidence>
<sequence length="230" mass="25732">MEYKVVVPAAGQGKRMKAEKNKQFITLDDDPVIVHTLAIFEKDHWCKEIIIVVNEKEIEEMKALLDSYHFTKILPLVPGGKERQDSVYKGLKALDNQGGITLVHDGARPFVSIERVHDLVEKTASTGASVLGVKVKDTVKRGAEMIVKDTVPRENLWAIQTPQGFHHELVVRAYEDALEKNHQGTDDSSLVEFTGQEVHIVEGEYDNIKLTTPEDLIIAKAILEKRKGGD</sequence>
<dbReference type="InterPro" id="IPR050088">
    <property type="entry name" value="IspD/TarI_cytidylyltransf_bact"/>
</dbReference>
<dbReference type="RefSeq" id="WP_385941999.1">
    <property type="nucleotide sequence ID" value="NZ_JBHSOZ010000007.1"/>
</dbReference>
<feature type="site" description="Positions MEP for the nucleophilic attack" evidence="7">
    <location>
        <position position="209"/>
    </location>
</feature>
<dbReference type="InterPro" id="IPR001228">
    <property type="entry name" value="IspD"/>
</dbReference>
<dbReference type="NCBIfam" id="TIGR00453">
    <property type="entry name" value="ispD"/>
    <property type="match status" value="1"/>
</dbReference>
<comment type="caution">
    <text evidence="8">The sequence shown here is derived from an EMBL/GenBank/DDBJ whole genome shotgun (WGS) entry which is preliminary data.</text>
</comment>